<evidence type="ECO:0000256" key="2">
    <source>
        <dbReference type="ARBA" id="ARBA00022793"/>
    </source>
</evidence>
<dbReference type="Gene3D" id="3.90.1150.10">
    <property type="entry name" value="Aspartate Aminotransferase, domain 1"/>
    <property type="match status" value="1"/>
</dbReference>
<dbReference type="SUPFAM" id="SSF53383">
    <property type="entry name" value="PLP-dependent transferases"/>
    <property type="match status" value="1"/>
</dbReference>
<evidence type="ECO:0000256" key="3">
    <source>
        <dbReference type="ARBA" id="ARBA00022898"/>
    </source>
</evidence>
<reference evidence="7" key="1">
    <citation type="submission" date="2016-01" db="EMBL/GenBank/DDBJ databases">
        <authorList>
            <person name="Peeters C."/>
        </authorList>
    </citation>
    <scope>NUCLEOTIDE SEQUENCE [LARGE SCALE GENOMIC DNA]</scope>
    <source>
        <strain evidence="7">LMG 29325</strain>
    </source>
</reference>
<feature type="modified residue" description="N6-(pyridoxal phosphate)lysine" evidence="5">
    <location>
        <position position="399"/>
    </location>
</feature>
<dbReference type="InterPro" id="IPR008286">
    <property type="entry name" value="Prn/Lys/Arg_de-COase_C"/>
</dbReference>
<keyword evidence="8" id="KW-1185">Reference proteome</keyword>
<evidence type="ECO:0000256" key="1">
    <source>
        <dbReference type="ARBA" id="ARBA00010671"/>
    </source>
</evidence>
<dbReference type="InterPro" id="IPR036633">
    <property type="entry name" value="Prn/Lys/Arg_de-COase_C_sf"/>
</dbReference>
<dbReference type="OrthoDB" id="9761189at2"/>
<dbReference type="FunFam" id="3.40.640.10:FF:000008">
    <property type="entry name" value="Lysine decarboxylase, inducible"/>
    <property type="match status" value="1"/>
</dbReference>
<dbReference type="CDD" id="cd00615">
    <property type="entry name" value="Orn_deC_like"/>
    <property type="match status" value="1"/>
</dbReference>
<dbReference type="Gene3D" id="3.40.50.2300">
    <property type="match status" value="1"/>
</dbReference>
<evidence type="ECO:0000256" key="4">
    <source>
        <dbReference type="ARBA" id="ARBA00023239"/>
    </source>
</evidence>
<name>A0A158AER2_9BURK</name>
<dbReference type="EMBL" id="FCOJ02000012">
    <property type="protein sequence ID" value="SAK56304.1"/>
    <property type="molecule type" value="Genomic_DNA"/>
</dbReference>
<dbReference type="PIRSF" id="PIRSF009393">
    <property type="entry name" value="Orn_decarb"/>
    <property type="match status" value="1"/>
</dbReference>
<comment type="similarity">
    <text evidence="1">Belongs to the Orn/Lys/Arg decarboxylase class-I family.</text>
</comment>
<protein>
    <submittedName>
        <fullName evidence="7">Lysine decarboxylase</fullName>
    </submittedName>
</protein>
<dbReference type="InterPro" id="IPR015421">
    <property type="entry name" value="PyrdxlP-dep_Trfase_major"/>
</dbReference>
<evidence type="ECO:0000256" key="5">
    <source>
        <dbReference type="PIRSR" id="PIRSR009393-1"/>
    </source>
</evidence>
<dbReference type="InterPro" id="IPR011193">
    <property type="entry name" value="Orn/lys/arg_de-COase"/>
</dbReference>
<dbReference type="Proteomes" id="UP000054596">
    <property type="component" value="Unassembled WGS sequence"/>
</dbReference>
<dbReference type="Gene3D" id="3.90.100.10">
    <property type="entry name" value="Orn/Lys/Arg decarboxylase, C-terminal domain"/>
    <property type="match status" value="1"/>
</dbReference>
<keyword evidence="3 5" id="KW-0663">Pyridoxal phosphate</keyword>
<dbReference type="RefSeq" id="WP_086967164.1">
    <property type="nucleotide sequence ID" value="NZ_FCOJ02000012.1"/>
</dbReference>
<dbReference type="PANTHER" id="PTHR45229">
    <property type="entry name" value="CONSTITUTIVE ORNITHINE DECARBOXYLASE"/>
    <property type="match status" value="1"/>
</dbReference>
<dbReference type="GO" id="GO:0008792">
    <property type="term" value="F:arginine decarboxylase activity"/>
    <property type="evidence" value="ECO:0007669"/>
    <property type="project" value="TreeGrafter"/>
</dbReference>
<sequence>MIERTSKRLRYRVLIVDETLASPSSIGGHVVRDLTSEFEARDIEVMRASTLDDGESIVAADADIDCIFVHWNTRRADHSSDATALSLLRTIRARNAQVPIFLMSDRSGERPPDLEAMSLANEFVWTLEDTGPFIAGRALVAMRRYAESLLPPFTKALLDYAATREYSWAAPGHQGGVAFTKSPQGRLFFDFFGENIFRSDTGIERTPLGSLLDHEGPCGEAERYAARIFGAHVSYSVLNGTSGSNRTIMSAVVADDEFAVCDRNCHKSIEQGLVMTGGIPVFLLPTRNRYGIIGPIAPGEFSAASIEGKIGNHPLVSRAKKRKPVYAVVTNCTYDGMCYDASAVQRLLEESVDVIHFDEAWYAYARFNPLYENRFGMRGDRREHSESDATVFVTHSTHKLLAAFSQASYVHIRNGRRPMVHSRFNEAYMAQGTTSPFYPIIAANEIGASMMDGPQGRMLTQEVINEAVDFRQALARAHRELSNKGEWFFSPWNAPEVTDPQTGARIAFADAPRDILATDPNCWVLHPGDTWHGFDAIPDGWCMLDPIKAGIVCPGMGEDGELEASGIPAAVVSAYLYRHGIIPSRTTDFMVLCLFSVGITKGKWGTLANTLLHFKRDYDENRPLAEVLPDLVKDARERYDGMGLRDLANAMFDMMKATAMDKSQAAAFGTLPRPVLTPRAANAKLMKGDVELLSLEQMSGRTIAVGAIPYPPGIPILMPGEDTGPLDGPWLAYLRSLEAWSAAFPGFEKEVEGAVLQQGKYHFWCVKKNRA</sequence>
<dbReference type="Pfam" id="PF01276">
    <property type="entry name" value="OKR_DC_1"/>
    <property type="match status" value="1"/>
</dbReference>
<gene>
    <name evidence="7" type="ORF">AWB82_02223</name>
</gene>
<keyword evidence="2" id="KW-0210">Decarboxylase</keyword>
<dbReference type="PANTHER" id="PTHR45229:SF3">
    <property type="entry name" value="BIODEGRADATIVE ARGININE DECARBOXYLASE"/>
    <property type="match status" value="1"/>
</dbReference>
<dbReference type="Gene3D" id="3.40.640.10">
    <property type="entry name" value="Type I PLP-dependent aspartate aminotransferase-like (Major domain)"/>
    <property type="match status" value="1"/>
</dbReference>
<accession>A0A158AER2</accession>
<dbReference type="Pfam" id="PF03711">
    <property type="entry name" value="OKR_DC_1_C"/>
    <property type="match status" value="1"/>
</dbReference>
<evidence type="ECO:0000259" key="6">
    <source>
        <dbReference type="PROSITE" id="PS00703"/>
    </source>
</evidence>
<organism evidence="7 8">
    <name type="scientific">Caballeronia glebae</name>
    <dbReference type="NCBI Taxonomy" id="1777143"/>
    <lineage>
        <taxon>Bacteria</taxon>
        <taxon>Pseudomonadati</taxon>
        <taxon>Pseudomonadota</taxon>
        <taxon>Betaproteobacteria</taxon>
        <taxon>Burkholderiales</taxon>
        <taxon>Burkholderiaceae</taxon>
        <taxon>Caballeronia</taxon>
    </lineage>
</organism>
<feature type="domain" description="Orn/Lys/Arg decarboxylases family 1 pyridoxal-P attachment site" evidence="6">
    <location>
        <begin position="394"/>
        <end position="408"/>
    </location>
</feature>
<keyword evidence="4" id="KW-0456">Lyase</keyword>
<dbReference type="AlphaFoldDB" id="A0A158AER2"/>
<dbReference type="GO" id="GO:0030170">
    <property type="term" value="F:pyridoxal phosphate binding"/>
    <property type="evidence" value="ECO:0007669"/>
    <property type="project" value="TreeGrafter"/>
</dbReference>
<dbReference type="SUPFAM" id="SSF55904">
    <property type="entry name" value="Ornithine decarboxylase C-terminal domain"/>
    <property type="match status" value="1"/>
</dbReference>
<dbReference type="InterPro" id="IPR015422">
    <property type="entry name" value="PyrdxlP-dep_Trfase_small"/>
</dbReference>
<proteinExistence type="inferred from homology"/>
<evidence type="ECO:0000313" key="8">
    <source>
        <dbReference type="Proteomes" id="UP000054596"/>
    </source>
</evidence>
<dbReference type="InterPro" id="IPR000310">
    <property type="entry name" value="Orn/Lys/Arg_deCO2ase_major_dom"/>
</dbReference>
<dbReference type="GO" id="GO:0006527">
    <property type="term" value="P:L-arginine catabolic process"/>
    <property type="evidence" value="ECO:0007669"/>
    <property type="project" value="TreeGrafter"/>
</dbReference>
<dbReference type="InterPro" id="IPR015424">
    <property type="entry name" value="PyrdxlP-dep_Trfase"/>
</dbReference>
<comment type="caution">
    <text evidence="7">The sequence shown here is derived from an EMBL/GenBank/DDBJ whole genome shotgun (WGS) entry which is preliminary data.</text>
</comment>
<evidence type="ECO:0000313" key="7">
    <source>
        <dbReference type="EMBL" id="SAK56304.1"/>
    </source>
</evidence>
<dbReference type="Pfam" id="PF03709">
    <property type="entry name" value="OKR_DC_1_N"/>
    <property type="match status" value="1"/>
</dbReference>
<dbReference type="InterPro" id="IPR005308">
    <property type="entry name" value="OKR_de-COase_N"/>
</dbReference>
<dbReference type="STRING" id="1777143.AWB82_02223"/>
<dbReference type="PROSITE" id="PS00703">
    <property type="entry name" value="OKR_DC_1"/>
    <property type="match status" value="1"/>
</dbReference>
<dbReference type="GO" id="GO:0005829">
    <property type="term" value="C:cytosol"/>
    <property type="evidence" value="ECO:0007669"/>
    <property type="project" value="TreeGrafter"/>
</dbReference>